<feature type="transmembrane region" description="Helical" evidence="7">
    <location>
        <begin position="130"/>
        <end position="153"/>
    </location>
</feature>
<feature type="transmembrane region" description="Helical" evidence="7">
    <location>
        <begin position="292"/>
        <end position="314"/>
    </location>
</feature>
<dbReference type="InterPro" id="IPR035906">
    <property type="entry name" value="MetI-like_sf"/>
</dbReference>
<dbReference type="Gene3D" id="1.10.3720.10">
    <property type="entry name" value="MetI-like"/>
    <property type="match status" value="1"/>
</dbReference>
<keyword evidence="2 7" id="KW-0813">Transport</keyword>
<comment type="caution">
    <text evidence="9">The sequence shown here is derived from an EMBL/GenBank/DDBJ whole genome shotgun (WGS) entry which is preliminary data.</text>
</comment>
<keyword evidence="6 7" id="KW-0472">Membrane</keyword>
<dbReference type="PROSITE" id="PS50928">
    <property type="entry name" value="ABC_TM1"/>
    <property type="match status" value="1"/>
</dbReference>
<feature type="transmembrane region" description="Helical" evidence="7">
    <location>
        <begin position="244"/>
        <end position="266"/>
    </location>
</feature>
<keyword evidence="3" id="KW-1003">Cell membrane</keyword>
<evidence type="ECO:0000313" key="10">
    <source>
        <dbReference type="Proteomes" id="UP000247476"/>
    </source>
</evidence>
<dbReference type="OrthoDB" id="9783627at2"/>
<reference evidence="9 10" key="1">
    <citation type="submission" date="2018-05" db="EMBL/GenBank/DDBJ databases">
        <title>Paenibacillus flagellatus sp. nov., isolated from selenium mineral soil.</title>
        <authorList>
            <person name="Dai X."/>
        </authorList>
    </citation>
    <scope>NUCLEOTIDE SEQUENCE [LARGE SCALE GENOMIC DNA]</scope>
    <source>
        <strain evidence="9 10">DXL2</strain>
    </source>
</reference>
<evidence type="ECO:0000256" key="5">
    <source>
        <dbReference type="ARBA" id="ARBA00022989"/>
    </source>
</evidence>
<evidence type="ECO:0000256" key="4">
    <source>
        <dbReference type="ARBA" id="ARBA00022692"/>
    </source>
</evidence>
<dbReference type="Pfam" id="PF00528">
    <property type="entry name" value="BPD_transp_1"/>
    <property type="match status" value="1"/>
</dbReference>
<evidence type="ECO:0000259" key="8">
    <source>
        <dbReference type="PROSITE" id="PS50928"/>
    </source>
</evidence>
<keyword evidence="4 7" id="KW-0812">Transmembrane</keyword>
<feature type="transmembrane region" description="Helical" evidence="7">
    <location>
        <begin position="101"/>
        <end position="123"/>
    </location>
</feature>
<evidence type="ECO:0000256" key="3">
    <source>
        <dbReference type="ARBA" id="ARBA00022475"/>
    </source>
</evidence>
<evidence type="ECO:0000313" key="9">
    <source>
        <dbReference type="EMBL" id="PYI57494.1"/>
    </source>
</evidence>
<dbReference type="PANTHER" id="PTHR30193:SF37">
    <property type="entry name" value="INNER MEMBRANE ABC TRANSPORTER PERMEASE PROTEIN YCJO"/>
    <property type="match status" value="1"/>
</dbReference>
<dbReference type="InterPro" id="IPR051393">
    <property type="entry name" value="ABC_transporter_permease"/>
</dbReference>
<feature type="domain" description="ABC transmembrane type-1" evidence="8">
    <location>
        <begin position="97"/>
        <end position="313"/>
    </location>
</feature>
<comment type="similarity">
    <text evidence="7">Belongs to the binding-protein-dependent transport system permease family.</text>
</comment>
<evidence type="ECO:0000256" key="7">
    <source>
        <dbReference type="RuleBase" id="RU363032"/>
    </source>
</evidence>
<proteinExistence type="inferred from homology"/>
<dbReference type="AlphaFoldDB" id="A0A2V5KFZ5"/>
<dbReference type="GO" id="GO:0005886">
    <property type="term" value="C:plasma membrane"/>
    <property type="evidence" value="ECO:0007669"/>
    <property type="project" value="UniProtKB-SubCell"/>
</dbReference>
<evidence type="ECO:0000256" key="6">
    <source>
        <dbReference type="ARBA" id="ARBA00023136"/>
    </source>
</evidence>
<keyword evidence="10" id="KW-1185">Reference proteome</keyword>
<dbReference type="GO" id="GO:0055085">
    <property type="term" value="P:transmembrane transport"/>
    <property type="evidence" value="ECO:0007669"/>
    <property type="project" value="InterPro"/>
</dbReference>
<feature type="transmembrane region" description="Helical" evidence="7">
    <location>
        <begin position="188"/>
        <end position="209"/>
    </location>
</feature>
<protein>
    <submittedName>
        <fullName evidence="9">ABC transporter permease</fullName>
    </submittedName>
</protein>
<dbReference type="RefSeq" id="WP_110838535.1">
    <property type="nucleotide sequence ID" value="NZ_QJVJ01000001.1"/>
</dbReference>
<keyword evidence="5 7" id="KW-1133">Transmembrane helix</keyword>
<dbReference type="CDD" id="cd06261">
    <property type="entry name" value="TM_PBP2"/>
    <property type="match status" value="1"/>
</dbReference>
<dbReference type="InterPro" id="IPR000515">
    <property type="entry name" value="MetI-like"/>
</dbReference>
<evidence type="ECO:0000256" key="2">
    <source>
        <dbReference type="ARBA" id="ARBA00022448"/>
    </source>
</evidence>
<dbReference type="PANTHER" id="PTHR30193">
    <property type="entry name" value="ABC TRANSPORTER PERMEASE PROTEIN"/>
    <property type="match status" value="1"/>
</dbReference>
<comment type="subcellular location">
    <subcellularLocation>
        <location evidence="1 7">Cell membrane</location>
        <topology evidence="1 7">Multi-pass membrane protein</topology>
    </subcellularLocation>
</comment>
<evidence type="ECO:0000256" key="1">
    <source>
        <dbReference type="ARBA" id="ARBA00004651"/>
    </source>
</evidence>
<dbReference type="EMBL" id="QJVJ01000001">
    <property type="protein sequence ID" value="PYI57494.1"/>
    <property type="molecule type" value="Genomic_DNA"/>
</dbReference>
<organism evidence="9 10">
    <name type="scientific">Paenibacillus flagellatus</name>
    <dbReference type="NCBI Taxonomy" id="2211139"/>
    <lineage>
        <taxon>Bacteria</taxon>
        <taxon>Bacillati</taxon>
        <taxon>Bacillota</taxon>
        <taxon>Bacilli</taxon>
        <taxon>Bacillales</taxon>
        <taxon>Paenibacillaceae</taxon>
        <taxon>Paenibacillus</taxon>
    </lineage>
</organism>
<feature type="transmembrane region" description="Helical" evidence="7">
    <location>
        <begin position="40"/>
        <end position="62"/>
    </location>
</feature>
<name>A0A2V5KFZ5_9BACL</name>
<dbReference type="Proteomes" id="UP000247476">
    <property type="component" value="Unassembled WGS sequence"/>
</dbReference>
<gene>
    <name evidence="9" type="ORF">DLM86_03415</name>
</gene>
<accession>A0A2V5KFZ5</accession>
<dbReference type="SUPFAM" id="SSF161098">
    <property type="entry name" value="MetI-like"/>
    <property type="match status" value="1"/>
</dbReference>
<sequence>MKGSSTSTNDALQPAVGRPPVRARLRSPVAAHLRRNGLRYAMLAPFLLLFVAFTIVPVFWSIGLSFTSYNMLQPPRWVGLANYRTLFLEDDVFLTAIKNTFAFAVVTGPLSYLISFLFAWIINNLKFSNVFALGFYAPSITSSVALSVVWMYIFSGDRYGLLNSLMLKLGLEDRPFIWLAHPDTMMPVVMFVSLWMSMGSGFLVFLAGLRNVPGELYEAGAIDGIRGKFQELRLLTLPLMKPQLLFGAVNAIVASFAVFDIAKVLVGMPSPNYAAHTIVAHLYDYAFIRFELGYASAVAVFLFLLTLVLGRVCMRLFSSNDM</sequence>